<name>A0A816D403_9BILA</name>
<dbReference type="InterPro" id="IPR004873">
    <property type="entry name" value="BURP_dom"/>
</dbReference>
<evidence type="ECO:0000259" key="1">
    <source>
        <dbReference type="Pfam" id="PF03181"/>
    </source>
</evidence>
<dbReference type="EMBL" id="CAJOBC010111113">
    <property type="protein sequence ID" value="CAF4528024.1"/>
    <property type="molecule type" value="Genomic_DNA"/>
</dbReference>
<evidence type="ECO:0000313" key="2">
    <source>
        <dbReference type="EMBL" id="CAF1630039.1"/>
    </source>
</evidence>
<dbReference type="AlphaFoldDB" id="A0A816D403"/>
<dbReference type="EMBL" id="CAJNOQ010043338">
    <property type="protein sequence ID" value="CAF1630039.1"/>
    <property type="molecule type" value="Genomic_DNA"/>
</dbReference>
<dbReference type="OrthoDB" id="10309283at2759"/>
<protein>
    <recommendedName>
        <fullName evidence="1">BURP domain-containing protein</fullName>
    </recommendedName>
</protein>
<feature type="non-terminal residue" evidence="2">
    <location>
        <position position="1"/>
    </location>
</feature>
<gene>
    <name evidence="2" type="ORF">GPM918_LOCUS44292</name>
    <name evidence="3" type="ORF">SRO942_LOCUS46075</name>
</gene>
<dbReference type="Proteomes" id="UP000663829">
    <property type="component" value="Unassembled WGS sequence"/>
</dbReference>
<sequence length="229" mass="26707">SANSCSASKDRRTLCESKISAARRIQLIGMFHTYKSLLSLNQTITIGGHMTIPGLEMYYKRDCDLKGFKNCQKRDWLDDKRWCFNSRQQDYLLKYSQDVLKTQSPMKYVSPIVDENWKLLPFPNLLNVTILSVKPLKSCNKTRQPIACHMMLENSCLFYMCHTNNETKLIQLTIGYEKLTVDLIMMCHLESIAHYKIEDRIHFMLKQNGGQDTICHFANPQTNFFLCEK</sequence>
<keyword evidence="4" id="KW-1185">Reference proteome</keyword>
<accession>A0A816D403</accession>
<dbReference type="Proteomes" id="UP000681722">
    <property type="component" value="Unassembled WGS sequence"/>
</dbReference>
<evidence type="ECO:0000313" key="4">
    <source>
        <dbReference type="Proteomes" id="UP000663829"/>
    </source>
</evidence>
<feature type="domain" description="BURP" evidence="1">
    <location>
        <begin position="68"/>
        <end position="221"/>
    </location>
</feature>
<evidence type="ECO:0000313" key="3">
    <source>
        <dbReference type="EMBL" id="CAF4528024.1"/>
    </source>
</evidence>
<dbReference type="Pfam" id="PF03181">
    <property type="entry name" value="BURP"/>
    <property type="match status" value="1"/>
</dbReference>
<organism evidence="2 4">
    <name type="scientific">Didymodactylos carnosus</name>
    <dbReference type="NCBI Taxonomy" id="1234261"/>
    <lineage>
        <taxon>Eukaryota</taxon>
        <taxon>Metazoa</taxon>
        <taxon>Spiralia</taxon>
        <taxon>Gnathifera</taxon>
        <taxon>Rotifera</taxon>
        <taxon>Eurotatoria</taxon>
        <taxon>Bdelloidea</taxon>
        <taxon>Philodinida</taxon>
        <taxon>Philodinidae</taxon>
        <taxon>Didymodactylos</taxon>
    </lineage>
</organism>
<reference evidence="2" key="1">
    <citation type="submission" date="2021-02" db="EMBL/GenBank/DDBJ databases">
        <authorList>
            <person name="Nowell W R."/>
        </authorList>
    </citation>
    <scope>NUCLEOTIDE SEQUENCE</scope>
</reference>
<comment type="caution">
    <text evidence="2">The sequence shown here is derived from an EMBL/GenBank/DDBJ whole genome shotgun (WGS) entry which is preliminary data.</text>
</comment>
<proteinExistence type="predicted"/>